<evidence type="ECO:0000313" key="1">
    <source>
        <dbReference type="EMBL" id="CRI35025.1"/>
    </source>
</evidence>
<keyword evidence="2" id="KW-1185">Reference proteome</keyword>
<dbReference type="RefSeq" id="WP_015106646.1">
    <property type="nucleotide sequence ID" value="NZ_AP026684.1"/>
</dbReference>
<protein>
    <submittedName>
        <fullName evidence="1">Uncharacterized protein</fullName>
    </submittedName>
</protein>
<name>A0A0K2YDE5_HELHE</name>
<dbReference type="Proteomes" id="UP000046090">
    <property type="component" value="Unassembled WGS sequence"/>
</dbReference>
<dbReference type="GeneID" id="76197518"/>
<reference evidence="2" key="1">
    <citation type="submission" date="2014-12" db="EMBL/GenBank/DDBJ databases">
        <authorList>
            <person name="Smet A."/>
        </authorList>
    </citation>
    <scope>NUCLEOTIDE SEQUENCE [LARGE SCALE GENOMIC DNA]</scope>
</reference>
<proteinExistence type="predicted"/>
<dbReference type="AlphaFoldDB" id="A0A0K2YDE5"/>
<dbReference type="EMBL" id="CDMK01000003">
    <property type="protein sequence ID" value="CRI35025.1"/>
    <property type="molecule type" value="Genomic_DNA"/>
</dbReference>
<gene>
    <name evidence="1" type="ORF">HHE01_00230</name>
</gene>
<organism evidence="1 2">
    <name type="scientific">Helicobacter heilmannii</name>
    <dbReference type="NCBI Taxonomy" id="35817"/>
    <lineage>
        <taxon>Bacteria</taxon>
        <taxon>Pseudomonadati</taxon>
        <taxon>Campylobacterota</taxon>
        <taxon>Epsilonproteobacteria</taxon>
        <taxon>Campylobacterales</taxon>
        <taxon>Helicobacteraceae</taxon>
        <taxon>Helicobacter</taxon>
    </lineage>
</organism>
<sequence>MMSGYVFKTDNAFDWGYRNNTNAPFDLIFDIQSHPYTYYRNGCSLHLSTSDGRYNLIINGGDAQDIDNQGNHVGKRRVVILTLLPGVRVLVLERWDGARTAFSLSVFLKDC</sequence>
<accession>A0A0K2YDE5</accession>
<evidence type="ECO:0000313" key="2">
    <source>
        <dbReference type="Proteomes" id="UP000046090"/>
    </source>
</evidence>